<comment type="caution">
    <text evidence="3">The sequence shown here is derived from an EMBL/GenBank/DDBJ whole genome shotgun (WGS) entry which is preliminary data.</text>
</comment>
<sequence>MTPNFSRRVSRLSFRRIPLTGDDVAVSFATVDKDETTSHIVRASTVLDDVVLMFQKLKDFPSHLRHHQMFENKSLFPSVKWDGILTVGALEDRTEPETRTHCFVEMVAVITFVYHHGGALVTKENGEVVYELGETIEQANQPIDTLDVVALRNHHKVLGYDKIEECYWLVPERSLRNGLRALVSHEEMMEMCFFAERYGQAIHIYYEHGVSVPNPVEECPKLIEMPTSSMPDQAESPTPIFGDVDSDSQDDSPPKSPSIPNPKSPPNIKPKLPKHQLPKKNATPKVATPKSCTPNSAKPKS</sequence>
<evidence type="ECO:0000259" key="2">
    <source>
        <dbReference type="Pfam" id="PF26130"/>
    </source>
</evidence>
<dbReference type="EMBL" id="JASCZI010242534">
    <property type="protein sequence ID" value="MED6211375.1"/>
    <property type="molecule type" value="Genomic_DNA"/>
</dbReference>
<feature type="non-terminal residue" evidence="3">
    <location>
        <position position="301"/>
    </location>
</feature>
<dbReference type="InterPro" id="IPR058594">
    <property type="entry name" value="PB1-like_dom_pln"/>
</dbReference>
<dbReference type="Pfam" id="PF26130">
    <property type="entry name" value="PB1-like"/>
    <property type="match status" value="1"/>
</dbReference>
<evidence type="ECO:0000313" key="4">
    <source>
        <dbReference type="Proteomes" id="UP001341840"/>
    </source>
</evidence>
<proteinExistence type="predicted"/>
<gene>
    <name evidence="3" type="ORF">PIB30_073096</name>
</gene>
<keyword evidence="4" id="KW-1185">Reference proteome</keyword>
<name>A0ABU6YLU5_9FABA</name>
<feature type="region of interest" description="Disordered" evidence="1">
    <location>
        <begin position="226"/>
        <end position="301"/>
    </location>
</feature>
<reference evidence="3 4" key="1">
    <citation type="journal article" date="2023" name="Plants (Basel)">
        <title>Bridging the Gap: Combining Genomics and Transcriptomics Approaches to Understand Stylosanthes scabra, an Orphan Legume from the Brazilian Caatinga.</title>
        <authorList>
            <person name="Ferreira-Neto J.R.C."/>
            <person name="da Silva M.D."/>
            <person name="Binneck E."/>
            <person name="de Melo N.F."/>
            <person name="da Silva R.H."/>
            <person name="de Melo A.L.T.M."/>
            <person name="Pandolfi V."/>
            <person name="Bustamante F.O."/>
            <person name="Brasileiro-Vidal A.C."/>
            <person name="Benko-Iseppon A.M."/>
        </authorList>
    </citation>
    <scope>NUCLEOTIDE SEQUENCE [LARGE SCALE GENOMIC DNA]</scope>
    <source>
        <tissue evidence="3">Leaves</tissue>
    </source>
</reference>
<feature type="compositionally biased region" description="Pro residues" evidence="1">
    <location>
        <begin position="254"/>
        <end position="268"/>
    </location>
</feature>
<organism evidence="3 4">
    <name type="scientific">Stylosanthes scabra</name>
    <dbReference type="NCBI Taxonomy" id="79078"/>
    <lineage>
        <taxon>Eukaryota</taxon>
        <taxon>Viridiplantae</taxon>
        <taxon>Streptophyta</taxon>
        <taxon>Embryophyta</taxon>
        <taxon>Tracheophyta</taxon>
        <taxon>Spermatophyta</taxon>
        <taxon>Magnoliopsida</taxon>
        <taxon>eudicotyledons</taxon>
        <taxon>Gunneridae</taxon>
        <taxon>Pentapetalae</taxon>
        <taxon>rosids</taxon>
        <taxon>fabids</taxon>
        <taxon>Fabales</taxon>
        <taxon>Fabaceae</taxon>
        <taxon>Papilionoideae</taxon>
        <taxon>50 kb inversion clade</taxon>
        <taxon>dalbergioids sensu lato</taxon>
        <taxon>Dalbergieae</taxon>
        <taxon>Pterocarpus clade</taxon>
        <taxon>Stylosanthes</taxon>
    </lineage>
</organism>
<evidence type="ECO:0000313" key="3">
    <source>
        <dbReference type="EMBL" id="MED6211375.1"/>
    </source>
</evidence>
<feature type="compositionally biased region" description="Polar residues" evidence="1">
    <location>
        <begin position="290"/>
        <end position="301"/>
    </location>
</feature>
<protein>
    <recommendedName>
        <fullName evidence="2">PB1-like domain-containing protein</fullName>
    </recommendedName>
</protein>
<accession>A0ABU6YLU5</accession>
<feature type="domain" description="PB1-like" evidence="2">
    <location>
        <begin position="108"/>
        <end position="208"/>
    </location>
</feature>
<dbReference type="Proteomes" id="UP001341840">
    <property type="component" value="Unassembled WGS sequence"/>
</dbReference>
<evidence type="ECO:0000256" key="1">
    <source>
        <dbReference type="SAM" id="MobiDB-lite"/>
    </source>
</evidence>